<dbReference type="Pfam" id="PF13505">
    <property type="entry name" value="OMP_b-brl"/>
    <property type="match status" value="1"/>
</dbReference>
<evidence type="ECO:0000259" key="6">
    <source>
        <dbReference type="Pfam" id="PF13505"/>
    </source>
</evidence>
<evidence type="ECO:0000313" key="7">
    <source>
        <dbReference type="EMBL" id="MFC5387352.1"/>
    </source>
</evidence>
<comment type="similarity">
    <text evidence="5">Belongs to the Omp25/RopB family.</text>
</comment>
<keyword evidence="4" id="KW-0998">Cell outer membrane</keyword>
<evidence type="ECO:0000256" key="1">
    <source>
        <dbReference type="ARBA" id="ARBA00004442"/>
    </source>
</evidence>
<accession>A0ABW0H097</accession>
<dbReference type="InterPro" id="IPR011250">
    <property type="entry name" value="OMP/PagP_B-barrel"/>
</dbReference>
<name>A0ABW0H097_9HYPH</name>
<keyword evidence="3" id="KW-0472">Membrane</keyword>
<keyword evidence="8" id="KW-1185">Reference proteome</keyword>
<dbReference type="SUPFAM" id="SSF56925">
    <property type="entry name" value="OMPA-like"/>
    <property type="match status" value="1"/>
</dbReference>
<organism evidence="7 8">
    <name type="scientific">Aquamicrobium segne</name>
    <dbReference type="NCBI Taxonomy" id="469547"/>
    <lineage>
        <taxon>Bacteria</taxon>
        <taxon>Pseudomonadati</taxon>
        <taxon>Pseudomonadota</taxon>
        <taxon>Alphaproteobacteria</taxon>
        <taxon>Hyphomicrobiales</taxon>
        <taxon>Phyllobacteriaceae</taxon>
        <taxon>Aquamicrobium</taxon>
    </lineage>
</organism>
<dbReference type="Gene3D" id="2.40.160.20">
    <property type="match status" value="1"/>
</dbReference>
<dbReference type="Proteomes" id="UP001596016">
    <property type="component" value="Unassembled WGS sequence"/>
</dbReference>
<evidence type="ECO:0000256" key="3">
    <source>
        <dbReference type="ARBA" id="ARBA00023136"/>
    </source>
</evidence>
<dbReference type="InterPro" id="IPR051692">
    <property type="entry name" value="OMP-like"/>
</dbReference>
<evidence type="ECO:0000313" key="8">
    <source>
        <dbReference type="Proteomes" id="UP001596016"/>
    </source>
</evidence>
<evidence type="ECO:0000256" key="2">
    <source>
        <dbReference type="ARBA" id="ARBA00022729"/>
    </source>
</evidence>
<evidence type="ECO:0000256" key="4">
    <source>
        <dbReference type="ARBA" id="ARBA00023237"/>
    </source>
</evidence>
<evidence type="ECO:0000256" key="5">
    <source>
        <dbReference type="ARBA" id="ARBA00038306"/>
    </source>
</evidence>
<dbReference type="PANTHER" id="PTHR34001">
    <property type="entry name" value="BLL7405 PROTEIN"/>
    <property type="match status" value="1"/>
</dbReference>
<dbReference type="PANTHER" id="PTHR34001:SF3">
    <property type="entry name" value="BLL7405 PROTEIN"/>
    <property type="match status" value="1"/>
</dbReference>
<dbReference type="RefSeq" id="WP_378231421.1">
    <property type="nucleotide sequence ID" value="NZ_JBHSLL010000056.1"/>
</dbReference>
<sequence>MEPLSLTRVPSPGRTVRIGLTADLSAATLNGGNRGDAPPSFDWTGAYAGLHAASGLSGFQMADFSRDGGPGQNYRFKDTSLRAAGLQFGYDHQFANNIVVGAGGEFSWLKADNKVMQIAGRERGSAHANWLASVQGRIGYAIGDVLIYGTAGYAVADMRGGYDSARRVSGELVWSGTSDTSRFSGWTAGGGIEYALSKNITVKGEYSFANLSKGSFNPPELDGSSYSWKIKPRMDQLRLGVNYRF</sequence>
<comment type="caution">
    <text evidence="7">The sequence shown here is derived from an EMBL/GenBank/DDBJ whole genome shotgun (WGS) entry which is preliminary data.</text>
</comment>
<protein>
    <submittedName>
        <fullName evidence="7">Outer membrane protein</fullName>
    </submittedName>
</protein>
<proteinExistence type="inferred from homology"/>
<dbReference type="InterPro" id="IPR027385">
    <property type="entry name" value="Beta-barrel_OMP"/>
</dbReference>
<comment type="subcellular location">
    <subcellularLocation>
        <location evidence="1">Cell outer membrane</location>
    </subcellularLocation>
</comment>
<feature type="domain" description="Outer membrane protein beta-barrel" evidence="6">
    <location>
        <begin position="42"/>
        <end position="245"/>
    </location>
</feature>
<keyword evidence="2" id="KW-0732">Signal</keyword>
<reference evidence="8" key="1">
    <citation type="journal article" date="2019" name="Int. J. Syst. Evol. Microbiol.">
        <title>The Global Catalogue of Microorganisms (GCM) 10K type strain sequencing project: providing services to taxonomists for standard genome sequencing and annotation.</title>
        <authorList>
            <consortium name="The Broad Institute Genomics Platform"/>
            <consortium name="The Broad Institute Genome Sequencing Center for Infectious Disease"/>
            <person name="Wu L."/>
            <person name="Ma J."/>
        </authorList>
    </citation>
    <scope>NUCLEOTIDE SEQUENCE [LARGE SCALE GENOMIC DNA]</scope>
    <source>
        <strain evidence="8">CGMCC 4.1415</strain>
    </source>
</reference>
<gene>
    <name evidence="7" type="ORF">ACFPLB_15435</name>
</gene>
<dbReference type="EMBL" id="JBHSLL010000056">
    <property type="protein sequence ID" value="MFC5387352.1"/>
    <property type="molecule type" value="Genomic_DNA"/>
</dbReference>